<accession>A0A1G8EZV2</accession>
<dbReference type="OrthoDB" id="5123061at2"/>
<dbReference type="AlphaFoldDB" id="A0A1G8EZV2"/>
<name>A0A1G8EZV2_9MICO</name>
<evidence type="ECO:0000256" key="1">
    <source>
        <dbReference type="SAM" id="MobiDB-lite"/>
    </source>
</evidence>
<gene>
    <name evidence="2" type="ORF">SAMN04489720_2263</name>
</gene>
<dbReference type="STRING" id="399736.SAMN04489720_2263"/>
<dbReference type="EMBL" id="LT629695">
    <property type="protein sequence ID" value="SDH75413.1"/>
    <property type="molecule type" value="Genomic_DNA"/>
</dbReference>
<reference evidence="3" key="1">
    <citation type="submission" date="2016-10" db="EMBL/GenBank/DDBJ databases">
        <authorList>
            <person name="Varghese N."/>
            <person name="Submissions S."/>
        </authorList>
    </citation>
    <scope>NUCLEOTIDE SEQUENCE [LARGE SCALE GENOMIC DNA]</scope>
    <source>
        <strain evidence="3">DSM 22002</strain>
    </source>
</reference>
<feature type="compositionally biased region" description="Basic and acidic residues" evidence="1">
    <location>
        <begin position="140"/>
        <end position="167"/>
    </location>
</feature>
<dbReference type="RefSeq" id="WP_157674814.1">
    <property type="nucleotide sequence ID" value="NZ_LT629695.1"/>
</dbReference>
<evidence type="ECO:0000313" key="3">
    <source>
        <dbReference type="Proteomes" id="UP000198822"/>
    </source>
</evidence>
<protein>
    <submittedName>
        <fullName evidence="2">Uncharacterized protein</fullName>
    </submittedName>
</protein>
<evidence type="ECO:0000313" key="2">
    <source>
        <dbReference type="EMBL" id="SDH75413.1"/>
    </source>
</evidence>
<proteinExistence type="predicted"/>
<dbReference type="Proteomes" id="UP000198822">
    <property type="component" value="Chromosome I"/>
</dbReference>
<feature type="region of interest" description="Disordered" evidence="1">
    <location>
        <begin position="128"/>
        <end position="185"/>
    </location>
</feature>
<organism evidence="2 3">
    <name type="scientific">Agrococcus jejuensis</name>
    <dbReference type="NCBI Taxonomy" id="399736"/>
    <lineage>
        <taxon>Bacteria</taxon>
        <taxon>Bacillati</taxon>
        <taxon>Actinomycetota</taxon>
        <taxon>Actinomycetes</taxon>
        <taxon>Micrococcales</taxon>
        <taxon>Microbacteriaceae</taxon>
        <taxon>Agrococcus</taxon>
    </lineage>
</organism>
<sequence>MSWTRLDDSWTERQDITDLTFEDRWHYLGIIQFCSRTDLVDGVVRAVDARRASDHPNPAAAVERLVAAGLLEEVVRGVRVKQIDQHLPAPHVRRQTEQAKIRKRRERAHRAGDHSLCSPERCEALGAPARDVTQEVTPHVTRDVGTGRDGTGLDEHPPAHAHAREHPGWPTAVPGQREDEEPWSA</sequence>
<keyword evidence="3" id="KW-1185">Reference proteome</keyword>